<feature type="transmembrane region" description="Helical" evidence="5">
    <location>
        <begin position="12"/>
        <end position="34"/>
    </location>
</feature>
<feature type="transmembrane region" description="Helical" evidence="5">
    <location>
        <begin position="106"/>
        <end position="124"/>
    </location>
</feature>
<dbReference type="Pfam" id="PF07681">
    <property type="entry name" value="DoxX"/>
    <property type="match status" value="1"/>
</dbReference>
<name>A0A246GJQ6_9FLAO</name>
<comment type="subcellular location">
    <subcellularLocation>
        <location evidence="1">Membrane</location>
        <topology evidence="1">Multi-pass membrane protein</topology>
    </subcellularLocation>
</comment>
<evidence type="ECO:0000256" key="3">
    <source>
        <dbReference type="ARBA" id="ARBA00022989"/>
    </source>
</evidence>
<accession>A0A246GJQ6</accession>
<feature type="transmembrane region" description="Helical" evidence="5">
    <location>
        <begin position="54"/>
        <end position="74"/>
    </location>
</feature>
<evidence type="ECO:0000256" key="1">
    <source>
        <dbReference type="ARBA" id="ARBA00004141"/>
    </source>
</evidence>
<gene>
    <name evidence="6" type="ORF">BWK59_05245</name>
</gene>
<feature type="transmembrane region" description="Helical" evidence="5">
    <location>
        <begin position="79"/>
        <end position="100"/>
    </location>
</feature>
<organism evidence="6 7">
    <name type="scientific">Flavobacterium davisii</name>
    <dbReference type="NCBI Taxonomy" id="2906077"/>
    <lineage>
        <taxon>Bacteria</taxon>
        <taxon>Pseudomonadati</taxon>
        <taxon>Bacteroidota</taxon>
        <taxon>Flavobacteriia</taxon>
        <taxon>Flavobacteriales</taxon>
        <taxon>Flavobacteriaceae</taxon>
        <taxon>Flavobacterium</taxon>
    </lineage>
</organism>
<evidence type="ECO:0000256" key="2">
    <source>
        <dbReference type="ARBA" id="ARBA00022692"/>
    </source>
</evidence>
<dbReference type="RefSeq" id="WP_088391724.1">
    <property type="nucleotide sequence ID" value="NZ_MTCZ01000034.1"/>
</dbReference>
<evidence type="ECO:0000313" key="7">
    <source>
        <dbReference type="Proteomes" id="UP000197768"/>
    </source>
</evidence>
<dbReference type="EMBL" id="MTCZ01000034">
    <property type="protein sequence ID" value="OWP84466.1"/>
    <property type="molecule type" value="Genomic_DNA"/>
</dbReference>
<reference evidence="6 7" key="1">
    <citation type="journal article" date="2017" name="Infect. Genet. Evol.">
        <title>Comparative genome analysis of fish pathogen Flavobacterium columnare reveals extensive sequence diversity within the species.</title>
        <authorList>
            <person name="Kayansamruaj P."/>
            <person name="Dong H.T."/>
            <person name="Hirono I."/>
            <person name="Kondo H."/>
            <person name="Senapin S."/>
            <person name="Rodkhum C."/>
        </authorList>
    </citation>
    <scope>NUCLEOTIDE SEQUENCE [LARGE SCALE GENOMIC DNA]</scope>
    <source>
        <strain evidence="6 7">1215</strain>
    </source>
</reference>
<dbReference type="Proteomes" id="UP000197768">
    <property type="component" value="Unassembled WGS sequence"/>
</dbReference>
<evidence type="ECO:0000256" key="5">
    <source>
        <dbReference type="SAM" id="Phobius"/>
    </source>
</evidence>
<keyword evidence="4 5" id="KW-0472">Membrane</keyword>
<comment type="caution">
    <text evidence="6">The sequence shown here is derived from an EMBL/GenBank/DDBJ whole genome shotgun (WGS) entry which is preliminary data.</text>
</comment>
<evidence type="ECO:0000313" key="6">
    <source>
        <dbReference type="EMBL" id="OWP84466.1"/>
    </source>
</evidence>
<proteinExistence type="predicted"/>
<sequence length="133" mass="14679">MKSGNLIIRIAFGLLFIWGGLEKLFEGFLGGVGLQNMANFLKSTGWSFLGDKGTFILALILALLELIASIFLIINKKLFYSYSFLSLVMFIALATVHIPSGNWMNIMIHIALLGTLLGLGINEFDNKNFTSKT</sequence>
<keyword evidence="3 5" id="KW-1133">Transmembrane helix</keyword>
<dbReference type="GO" id="GO:0016020">
    <property type="term" value="C:membrane"/>
    <property type="evidence" value="ECO:0007669"/>
    <property type="project" value="UniProtKB-SubCell"/>
</dbReference>
<keyword evidence="2 5" id="KW-0812">Transmembrane</keyword>
<dbReference type="InterPro" id="IPR032808">
    <property type="entry name" value="DoxX"/>
</dbReference>
<protein>
    <submittedName>
        <fullName evidence="6">DoxX family protein</fullName>
    </submittedName>
</protein>
<dbReference type="AlphaFoldDB" id="A0A246GJQ6"/>
<evidence type="ECO:0000256" key="4">
    <source>
        <dbReference type="ARBA" id="ARBA00023136"/>
    </source>
</evidence>